<evidence type="ECO:0000256" key="2">
    <source>
        <dbReference type="ARBA" id="ARBA00011738"/>
    </source>
</evidence>
<dbReference type="GO" id="GO:0017111">
    <property type="term" value="F:ribonucleoside triphosphate phosphatase activity"/>
    <property type="evidence" value="ECO:0007669"/>
    <property type="project" value="InterPro"/>
</dbReference>
<reference evidence="12 13" key="1">
    <citation type="submission" date="2019-04" db="EMBL/GenBank/DDBJ databases">
        <title>Lewinella litorea sp. nov., isolated from a marine sand.</title>
        <authorList>
            <person name="Yoon J.-H."/>
        </authorList>
    </citation>
    <scope>NUCLEOTIDE SEQUENCE [LARGE SCALE GENOMIC DNA]</scope>
    <source>
        <strain evidence="12 13">HSMS-39</strain>
    </source>
</reference>
<sequence>MKQQLVFATNNPHKIAEVKRQLGDRYAFLSLQEIGCTEEISETADTLEGNARLKARHVKSRYGHDCFSEDTGLEVYALDHAPGVDTAHYAGPQRSADDNNQKLLSELADRKDRLARFRTVICLIEGDAEHLFEGECEGRIATAPIGHDGFGYDPIFVPAEGDGRTFAQMTQDEKVRFSHRARAMAKLEDYLKKPQGEVHPTA</sequence>
<keyword evidence="6 10" id="KW-0460">Magnesium</keyword>
<dbReference type="PANTHER" id="PTHR11067">
    <property type="entry name" value="INOSINE TRIPHOSPHATE PYROPHOSPHATASE/HAM1 PROTEIN"/>
    <property type="match status" value="1"/>
</dbReference>
<feature type="binding site" evidence="10">
    <location>
        <position position="174"/>
    </location>
    <ligand>
        <name>substrate</name>
    </ligand>
</feature>
<name>A0A4S4NVI3_9BACT</name>
<dbReference type="GO" id="GO:0009146">
    <property type="term" value="P:purine nucleoside triphosphate catabolic process"/>
    <property type="evidence" value="ECO:0007669"/>
    <property type="project" value="UniProtKB-UniRule"/>
</dbReference>
<keyword evidence="7 10" id="KW-0546">Nucleotide metabolism</keyword>
<dbReference type="GO" id="GO:0000166">
    <property type="term" value="F:nucleotide binding"/>
    <property type="evidence" value="ECO:0007669"/>
    <property type="project" value="UniProtKB-KW"/>
</dbReference>
<evidence type="ECO:0000256" key="7">
    <source>
        <dbReference type="ARBA" id="ARBA00023080"/>
    </source>
</evidence>
<dbReference type="GO" id="GO:0035870">
    <property type="term" value="F:dITP diphosphatase activity"/>
    <property type="evidence" value="ECO:0007669"/>
    <property type="project" value="UniProtKB-UniRule"/>
</dbReference>
<dbReference type="GO" id="GO:0036220">
    <property type="term" value="F:ITP diphosphatase activity"/>
    <property type="evidence" value="ECO:0007669"/>
    <property type="project" value="UniProtKB-UniRule"/>
</dbReference>
<comment type="similarity">
    <text evidence="1 10 11">Belongs to the HAM1 NTPase family.</text>
</comment>
<comment type="catalytic activity">
    <reaction evidence="8 10">
        <text>dITP + H2O = dIMP + diphosphate + H(+)</text>
        <dbReference type="Rhea" id="RHEA:28342"/>
        <dbReference type="ChEBI" id="CHEBI:15377"/>
        <dbReference type="ChEBI" id="CHEBI:15378"/>
        <dbReference type="ChEBI" id="CHEBI:33019"/>
        <dbReference type="ChEBI" id="CHEBI:61194"/>
        <dbReference type="ChEBI" id="CHEBI:61382"/>
        <dbReference type="EC" id="3.6.1.66"/>
    </reaction>
</comment>
<keyword evidence="5 10" id="KW-0378">Hydrolase</keyword>
<dbReference type="SUPFAM" id="SSF52972">
    <property type="entry name" value="ITPase-like"/>
    <property type="match status" value="1"/>
</dbReference>
<comment type="catalytic activity">
    <reaction evidence="10">
        <text>ITP + H2O = IMP + diphosphate + H(+)</text>
        <dbReference type="Rhea" id="RHEA:29399"/>
        <dbReference type="ChEBI" id="CHEBI:15377"/>
        <dbReference type="ChEBI" id="CHEBI:15378"/>
        <dbReference type="ChEBI" id="CHEBI:33019"/>
        <dbReference type="ChEBI" id="CHEBI:58053"/>
        <dbReference type="ChEBI" id="CHEBI:61402"/>
        <dbReference type="EC" id="3.6.1.66"/>
    </reaction>
</comment>
<protein>
    <recommendedName>
        <fullName evidence="10">dITP/XTP pyrophosphatase</fullName>
        <ecNumber evidence="10">3.6.1.66</ecNumber>
    </recommendedName>
    <alternativeName>
        <fullName evidence="10">Non-canonical purine NTP pyrophosphatase</fullName>
    </alternativeName>
    <alternativeName>
        <fullName evidence="10">Non-standard purine NTP pyrophosphatase</fullName>
    </alternativeName>
    <alternativeName>
        <fullName evidence="10">Nucleoside-triphosphate diphosphatase</fullName>
    </alternativeName>
    <alternativeName>
        <fullName evidence="10">Nucleoside-triphosphate pyrophosphatase</fullName>
        <shortName evidence="10">NTPase</shortName>
    </alternativeName>
</protein>
<dbReference type="EMBL" id="SRSF01000002">
    <property type="protein sequence ID" value="THH40260.1"/>
    <property type="molecule type" value="Genomic_DNA"/>
</dbReference>
<comment type="subunit">
    <text evidence="2 10">Homodimer.</text>
</comment>
<feature type="active site" description="Proton acceptor" evidence="10">
    <location>
        <position position="70"/>
    </location>
</feature>
<dbReference type="GO" id="GO:0046872">
    <property type="term" value="F:metal ion binding"/>
    <property type="evidence" value="ECO:0007669"/>
    <property type="project" value="UniProtKB-KW"/>
</dbReference>
<keyword evidence="4 10" id="KW-0547">Nucleotide-binding</keyword>
<dbReference type="NCBIfam" id="TIGR00042">
    <property type="entry name" value="RdgB/HAM1 family non-canonical purine NTP pyrophosphatase"/>
    <property type="match status" value="1"/>
</dbReference>
<feature type="binding site" evidence="10">
    <location>
        <position position="71"/>
    </location>
    <ligand>
        <name>substrate</name>
    </ligand>
</feature>
<dbReference type="PANTHER" id="PTHR11067:SF9">
    <property type="entry name" value="INOSINE TRIPHOSPHATE PYROPHOSPHATASE"/>
    <property type="match status" value="1"/>
</dbReference>
<dbReference type="RefSeq" id="WP_136457347.1">
    <property type="nucleotide sequence ID" value="NZ_SRSF01000002.1"/>
</dbReference>
<dbReference type="InterPro" id="IPR020922">
    <property type="entry name" value="dITP/XTP_pyrophosphatase"/>
</dbReference>
<evidence type="ECO:0000256" key="3">
    <source>
        <dbReference type="ARBA" id="ARBA00022723"/>
    </source>
</evidence>
<comment type="caution">
    <text evidence="10">Lacks conserved residue(s) required for the propagation of feature annotation.</text>
</comment>
<dbReference type="GO" id="GO:0036222">
    <property type="term" value="F:XTP diphosphatase activity"/>
    <property type="evidence" value="ECO:0007669"/>
    <property type="project" value="UniProtKB-UniRule"/>
</dbReference>
<comment type="cofactor">
    <cofactor evidence="10">
        <name>Mg(2+)</name>
        <dbReference type="ChEBI" id="CHEBI:18420"/>
    </cofactor>
    <text evidence="10">Binds 1 Mg(2+) ion per subunit.</text>
</comment>
<evidence type="ECO:0000313" key="13">
    <source>
        <dbReference type="Proteomes" id="UP000308528"/>
    </source>
</evidence>
<dbReference type="Gene3D" id="3.90.950.10">
    <property type="match status" value="1"/>
</dbReference>
<dbReference type="InterPro" id="IPR002637">
    <property type="entry name" value="RdgB/HAM1"/>
</dbReference>
<keyword evidence="13" id="KW-1185">Reference proteome</keyword>
<evidence type="ECO:0000256" key="9">
    <source>
        <dbReference type="ARBA" id="ARBA00052017"/>
    </source>
</evidence>
<feature type="binding site" evidence="10">
    <location>
        <position position="70"/>
    </location>
    <ligand>
        <name>Mg(2+)</name>
        <dbReference type="ChEBI" id="CHEBI:18420"/>
    </ligand>
</feature>
<keyword evidence="3 10" id="KW-0479">Metal-binding</keyword>
<feature type="binding site" evidence="10">
    <location>
        <begin position="179"/>
        <end position="180"/>
    </location>
    <ligand>
        <name>substrate</name>
    </ligand>
</feature>
<comment type="function">
    <text evidence="10">Pyrophosphatase that catalyzes the hydrolysis of nucleoside triphosphates to their monophosphate derivatives, with a high preference for the non-canonical purine nucleotides XTP (xanthosine triphosphate), dITP (deoxyinosine triphosphate) and ITP. Seems to function as a house-cleaning enzyme that removes non-canonical purine nucleotides from the nucleotide pool, thus preventing their incorporation into DNA/RNA and avoiding chromosomal lesions.</text>
</comment>
<proteinExistence type="inferred from homology"/>
<dbReference type="HAMAP" id="MF_01405">
    <property type="entry name" value="Non_canon_purine_NTPase"/>
    <property type="match status" value="1"/>
</dbReference>
<feature type="binding site" evidence="10">
    <location>
        <begin position="150"/>
        <end position="153"/>
    </location>
    <ligand>
        <name>substrate</name>
    </ligand>
</feature>
<dbReference type="AlphaFoldDB" id="A0A4S4NVI3"/>
<dbReference type="Proteomes" id="UP000308528">
    <property type="component" value="Unassembled WGS sequence"/>
</dbReference>
<dbReference type="GO" id="GO:0009117">
    <property type="term" value="P:nucleotide metabolic process"/>
    <property type="evidence" value="ECO:0007669"/>
    <property type="project" value="UniProtKB-KW"/>
</dbReference>
<evidence type="ECO:0000256" key="4">
    <source>
        <dbReference type="ARBA" id="ARBA00022741"/>
    </source>
</evidence>
<comment type="caution">
    <text evidence="12">The sequence shown here is derived from an EMBL/GenBank/DDBJ whole genome shotgun (WGS) entry which is preliminary data.</text>
</comment>
<dbReference type="InterPro" id="IPR029001">
    <property type="entry name" value="ITPase-like_fam"/>
</dbReference>
<dbReference type="OrthoDB" id="9807456at2"/>
<evidence type="ECO:0000256" key="8">
    <source>
        <dbReference type="ARBA" id="ARBA00051875"/>
    </source>
</evidence>
<evidence type="ECO:0000256" key="1">
    <source>
        <dbReference type="ARBA" id="ARBA00008023"/>
    </source>
</evidence>
<dbReference type="CDD" id="cd00515">
    <property type="entry name" value="HAM1"/>
    <property type="match status" value="1"/>
</dbReference>
<dbReference type="FunFam" id="3.90.950.10:FF:000001">
    <property type="entry name" value="dITP/XTP pyrophosphatase"/>
    <property type="match status" value="1"/>
</dbReference>
<dbReference type="Pfam" id="PF01725">
    <property type="entry name" value="Ham1p_like"/>
    <property type="match status" value="1"/>
</dbReference>
<dbReference type="GO" id="GO:0005829">
    <property type="term" value="C:cytosol"/>
    <property type="evidence" value="ECO:0007669"/>
    <property type="project" value="TreeGrafter"/>
</dbReference>
<evidence type="ECO:0000256" key="5">
    <source>
        <dbReference type="ARBA" id="ARBA00022801"/>
    </source>
</evidence>
<organism evidence="12 13">
    <name type="scientific">Neolewinella litorea</name>
    <dbReference type="NCBI Taxonomy" id="2562452"/>
    <lineage>
        <taxon>Bacteria</taxon>
        <taxon>Pseudomonadati</taxon>
        <taxon>Bacteroidota</taxon>
        <taxon>Saprospiria</taxon>
        <taxon>Saprospirales</taxon>
        <taxon>Lewinellaceae</taxon>
        <taxon>Neolewinella</taxon>
    </lineage>
</organism>
<feature type="binding site" evidence="10">
    <location>
        <begin position="9"/>
        <end position="14"/>
    </location>
    <ligand>
        <name>substrate</name>
    </ligand>
</feature>
<dbReference type="EC" id="3.6.1.66" evidence="10"/>
<evidence type="ECO:0000256" key="11">
    <source>
        <dbReference type="RuleBase" id="RU003781"/>
    </source>
</evidence>
<evidence type="ECO:0000256" key="6">
    <source>
        <dbReference type="ARBA" id="ARBA00022842"/>
    </source>
</evidence>
<evidence type="ECO:0000256" key="10">
    <source>
        <dbReference type="HAMAP-Rule" id="MF_01405"/>
    </source>
</evidence>
<gene>
    <name evidence="12" type="primary">rdgB</name>
    <name evidence="12" type="ORF">E4021_05845</name>
</gene>
<comment type="catalytic activity">
    <reaction evidence="9 10">
        <text>XTP + H2O = XMP + diphosphate + H(+)</text>
        <dbReference type="Rhea" id="RHEA:28610"/>
        <dbReference type="ChEBI" id="CHEBI:15377"/>
        <dbReference type="ChEBI" id="CHEBI:15378"/>
        <dbReference type="ChEBI" id="CHEBI:33019"/>
        <dbReference type="ChEBI" id="CHEBI:57464"/>
        <dbReference type="ChEBI" id="CHEBI:61314"/>
        <dbReference type="EC" id="3.6.1.66"/>
    </reaction>
</comment>
<evidence type="ECO:0000313" key="12">
    <source>
        <dbReference type="EMBL" id="THH40260.1"/>
    </source>
</evidence>
<accession>A0A4S4NVI3</accession>